<proteinExistence type="predicted"/>
<name>C1GU20_PARBA</name>
<accession>C1GU20</accession>
<evidence type="ECO:0000313" key="2">
    <source>
        <dbReference type="Proteomes" id="UP000002059"/>
    </source>
</evidence>
<dbReference type="EMBL" id="KN293995">
    <property type="protein sequence ID" value="EEH39826.2"/>
    <property type="molecule type" value="Genomic_DNA"/>
</dbReference>
<evidence type="ECO:0000313" key="1">
    <source>
        <dbReference type="EMBL" id="EEH39826.2"/>
    </source>
</evidence>
<sequence>MSAEKGKSDGGPRLLLVVILVRSAPVAVGALVNVGLPSQKPWLTSAAASHSDRTSGKQRAFPARGALQLAATPRLAMCVRASKPRPDGEGCVAIELGVYFTSSDFQRAAIHWSSRDGGVQVRTRRISKWGNERYCERSRWQESPADGEEWNNSGTFKNLAQGCWELRCEVSSDAIIACLQDGSVIAIEPHEAENPKNLSTAKLKMTQNSYAVALVGGLTQAILKQLSQPEYSPVYPQIIQTRYLFSTSFSVLVKDRCSAHIYRDHHRYYSLAHPITPCQREFGSCEIILRPSTSCVAQNQWMGRSIGYFQLDNARNDQTDTSCLSTDGLTHLLAFTSIKPTAKLSKSKQCRGR</sequence>
<protein>
    <submittedName>
        <fullName evidence="1">Uncharacterized protein</fullName>
    </submittedName>
</protein>
<gene>
    <name evidence="1" type="ORF">PAAG_02015</name>
</gene>
<dbReference type="VEuPathDB" id="FungiDB:PAAG_02015"/>
<reference evidence="1 2" key="1">
    <citation type="journal article" date="2011" name="PLoS Genet.">
        <title>Comparative genomic analysis of human fungal pathogens causing paracoccidioidomycosis.</title>
        <authorList>
            <person name="Desjardins C.A."/>
            <person name="Champion M.D."/>
            <person name="Holder J.W."/>
            <person name="Muszewska A."/>
            <person name="Goldberg J."/>
            <person name="Bailao A.M."/>
            <person name="Brigido M.M."/>
            <person name="Ferreira M.E."/>
            <person name="Garcia A.M."/>
            <person name="Grynberg M."/>
            <person name="Gujja S."/>
            <person name="Heiman D.I."/>
            <person name="Henn M.R."/>
            <person name="Kodira C.D."/>
            <person name="Leon-Narvaez H."/>
            <person name="Longo L.V."/>
            <person name="Ma L.J."/>
            <person name="Malavazi I."/>
            <person name="Matsuo A.L."/>
            <person name="Morais F.V."/>
            <person name="Pereira M."/>
            <person name="Rodriguez-Brito S."/>
            <person name="Sakthikumar S."/>
            <person name="Salem-Izacc S.M."/>
            <person name="Sykes S.M."/>
            <person name="Teixeira M.M."/>
            <person name="Vallejo M.C."/>
            <person name="Walter M.E."/>
            <person name="Yandava C."/>
            <person name="Young S."/>
            <person name="Zeng Q."/>
            <person name="Zucker J."/>
            <person name="Felipe M.S."/>
            <person name="Goldman G.H."/>
            <person name="Haas B.J."/>
            <person name="McEwen J.G."/>
            <person name="Nino-Vega G."/>
            <person name="Puccia R."/>
            <person name="San-Blas G."/>
            <person name="Soares C.M."/>
            <person name="Birren B.W."/>
            <person name="Cuomo C.A."/>
        </authorList>
    </citation>
    <scope>NUCLEOTIDE SEQUENCE [LARGE SCALE GENOMIC DNA]</scope>
    <source>
        <strain evidence="2">ATCC MYA-826 / Pb01</strain>
    </source>
</reference>
<dbReference type="Proteomes" id="UP000002059">
    <property type="component" value="Partially assembled WGS sequence"/>
</dbReference>
<dbReference type="KEGG" id="pbl:PAAG_02015"/>
<dbReference type="AlphaFoldDB" id="C1GU20"/>
<dbReference type="HOGENOM" id="CLU_785501_0_0_1"/>
<dbReference type="RefSeq" id="XP_015701521.1">
    <property type="nucleotide sequence ID" value="XM_015844517.1"/>
</dbReference>
<keyword evidence="2" id="KW-1185">Reference proteome</keyword>
<dbReference type="GeneID" id="9099270"/>
<organism evidence="1 2">
    <name type="scientific">Paracoccidioides lutzii (strain ATCC MYA-826 / Pb01)</name>
    <name type="common">Paracoccidioides brasiliensis</name>
    <dbReference type="NCBI Taxonomy" id="502779"/>
    <lineage>
        <taxon>Eukaryota</taxon>
        <taxon>Fungi</taxon>
        <taxon>Dikarya</taxon>
        <taxon>Ascomycota</taxon>
        <taxon>Pezizomycotina</taxon>
        <taxon>Eurotiomycetes</taxon>
        <taxon>Eurotiomycetidae</taxon>
        <taxon>Onygenales</taxon>
        <taxon>Ajellomycetaceae</taxon>
        <taxon>Paracoccidioides</taxon>
    </lineage>
</organism>
<dbReference type="OrthoDB" id="73875at2759"/>